<dbReference type="EnsemblMetazoa" id="PPA37425.1">
    <property type="protein sequence ID" value="PPA37425.1"/>
    <property type="gene ID" value="WBGene00275794"/>
</dbReference>
<accession>A0A2A6BT97</accession>
<name>A0A2A6BT97_PRIPA</name>
<keyword evidence="2" id="KW-1185">Reference proteome</keyword>
<dbReference type="OrthoDB" id="2019572at2759"/>
<dbReference type="PANTHER" id="PTHR46671">
    <property type="entry name" value="PROTEIN CBG11221"/>
    <property type="match status" value="1"/>
</dbReference>
<organism evidence="1 2">
    <name type="scientific">Pristionchus pacificus</name>
    <name type="common">Parasitic nematode worm</name>
    <dbReference type="NCBI Taxonomy" id="54126"/>
    <lineage>
        <taxon>Eukaryota</taxon>
        <taxon>Metazoa</taxon>
        <taxon>Ecdysozoa</taxon>
        <taxon>Nematoda</taxon>
        <taxon>Chromadorea</taxon>
        <taxon>Rhabditida</taxon>
        <taxon>Rhabditina</taxon>
        <taxon>Diplogasteromorpha</taxon>
        <taxon>Diplogasteroidea</taxon>
        <taxon>Neodiplogasteridae</taxon>
        <taxon>Pristionchus</taxon>
    </lineage>
</organism>
<proteinExistence type="predicted"/>
<evidence type="ECO:0000313" key="2">
    <source>
        <dbReference type="Proteomes" id="UP000005239"/>
    </source>
</evidence>
<evidence type="ECO:0000313" key="1">
    <source>
        <dbReference type="EnsemblMetazoa" id="PPA37425.1"/>
    </source>
</evidence>
<accession>A0A8R1YTC1</accession>
<protein>
    <submittedName>
        <fullName evidence="1">Uncharacterized protein</fullName>
    </submittedName>
</protein>
<dbReference type="PANTHER" id="PTHR46671:SF7">
    <property type="entry name" value="CORE-2_I-BRANCHING ENZYME"/>
    <property type="match status" value="1"/>
</dbReference>
<dbReference type="AlphaFoldDB" id="A0A2A6BT97"/>
<sequence>MANKMMPDFDQAVSSCISEMLFNRTRDGSSLNKDFYSNINAVRYHRERNNPGFNIDDFKC</sequence>
<dbReference type="Proteomes" id="UP000005239">
    <property type="component" value="Unassembled WGS sequence"/>
</dbReference>
<gene>
    <name evidence="1" type="primary">WBGene00275794</name>
</gene>
<reference evidence="1" key="2">
    <citation type="submission" date="2022-06" db="UniProtKB">
        <authorList>
            <consortium name="EnsemblMetazoa"/>
        </authorList>
    </citation>
    <scope>IDENTIFICATION</scope>
    <source>
        <strain evidence="1">PS312</strain>
    </source>
</reference>
<reference evidence="2" key="1">
    <citation type="journal article" date="2008" name="Nat. Genet.">
        <title>The Pristionchus pacificus genome provides a unique perspective on nematode lifestyle and parasitism.</title>
        <authorList>
            <person name="Dieterich C."/>
            <person name="Clifton S.W."/>
            <person name="Schuster L.N."/>
            <person name="Chinwalla A."/>
            <person name="Delehaunty K."/>
            <person name="Dinkelacker I."/>
            <person name="Fulton L."/>
            <person name="Fulton R."/>
            <person name="Godfrey J."/>
            <person name="Minx P."/>
            <person name="Mitreva M."/>
            <person name="Roeseler W."/>
            <person name="Tian H."/>
            <person name="Witte H."/>
            <person name="Yang S.P."/>
            <person name="Wilson R.K."/>
            <person name="Sommer R.J."/>
        </authorList>
    </citation>
    <scope>NUCLEOTIDE SEQUENCE [LARGE SCALE GENOMIC DNA]</scope>
    <source>
        <strain evidence="2">PS312</strain>
    </source>
</reference>